<sequence>MKGYVAVQRKLLTIIYSLWKTDQAYNPDYKGDEQKAVAPTGATLHQPLMVVLGT</sequence>
<keyword evidence="2" id="KW-1185">Reference proteome</keyword>
<accession>A0ABR9WP53</accession>
<organism evidence="1 2">
    <name type="scientific">Dyadobacter subterraneus</name>
    <dbReference type="NCBI Taxonomy" id="2773304"/>
    <lineage>
        <taxon>Bacteria</taxon>
        <taxon>Pseudomonadati</taxon>
        <taxon>Bacteroidota</taxon>
        <taxon>Cytophagia</taxon>
        <taxon>Cytophagales</taxon>
        <taxon>Spirosomataceae</taxon>
        <taxon>Dyadobacter</taxon>
    </lineage>
</organism>
<evidence type="ECO:0008006" key="3">
    <source>
        <dbReference type="Google" id="ProtNLM"/>
    </source>
</evidence>
<protein>
    <recommendedName>
        <fullName evidence="3">Transposase IS116/IS110/IS902 family protein</fullName>
    </recommendedName>
</protein>
<reference evidence="2" key="1">
    <citation type="submission" date="2023-07" db="EMBL/GenBank/DDBJ databases">
        <title>Dyadobacter sp. nov 'subterranea' isolated from contaminted grondwater.</title>
        <authorList>
            <person name="Szabo I."/>
            <person name="Al-Omari J."/>
            <person name="Szerdahelyi S.G."/>
            <person name="Rado J."/>
        </authorList>
    </citation>
    <scope>NUCLEOTIDE SEQUENCE [LARGE SCALE GENOMIC DNA]</scope>
    <source>
        <strain evidence="2">UP-52</strain>
    </source>
</reference>
<gene>
    <name evidence="1" type="ORF">IEE83_32625</name>
</gene>
<dbReference type="Proteomes" id="UP000634134">
    <property type="component" value="Unassembled WGS sequence"/>
</dbReference>
<dbReference type="RefSeq" id="WP_194124921.1">
    <property type="nucleotide sequence ID" value="NZ_JACYGY010000004.1"/>
</dbReference>
<evidence type="ECO:0000313" key="2">
    <source>
        <dbReference type="Proteomes" id="UP000634134"/>
    </source>
</evidence>
<comment type="caution">
    <text evidence="1">The sequence shown here is derived from an EMBL/GenBank/DDBJ whole genome shotgun (WGS) entry which is preliminary data.</text>
</comment>
<evidence type="ECO:0000313" key="1">
    <source>
        <dbReference type="EMBL" id="MBE9466636.1"/>
    </source>
</evidence>
<dbReference type="EMBL" id="JACYGY010000004">
    <property type="protein sequence ID" value="MBE9466636.1"/>
    <property type="molecule type" value="Genomic_DNA"/>
</dbReference>
<name>A0ABR9WP53_9BACT</name>
<proteinExistence type="predicted"/>